<gene>
    <name evidence="2" type="ORF">AArcSl_2241</name>
</gene>
<proteinExistence type="predicted"/>
<evidence type="ECO:0000313" key="3">
    <source>
        <dbReference type="Proteomes" id="UP000263012"/>
    </source>
</evidence>
<dbReference type="Proteomes" id="UP000263012">
    <property type="component" value="Chromosome"/>
</dbReference>
<sequence>MTVCKACHNAIHGEGIAPVSFHAGDFSDRVTNAIERYYRTDDHEDGYVRLGKSDNTKDEAQRQVDRGRNEEYGGCPNCGSFTLTVSWVGLKPGSKVKLVECESCSTQYDESIETQDGTTNRTLHEIDDPSDSEPARSAFLEELKTQIRLLLNR</sequence>
<accession>A0A343TL93</accession>
<keyword evidence="3" id="KW-1185">Reference proteome</keyword>
<reference evidence="3" key="1">
    <citation type="submission" date="2017-11" db="EMBL/GenBank/DDBJ databases">
        <title>Phenotypic and genomic properties of facultatively anaerobic sulfur-reducing natronoarchaea from hypersaline soda lakes.</title>
        <authorList>
            <person name="Sorokin D.Y."/>
            <person name="Kublanov I.V."/>
            <person name="Roman P."/>
            <person name="Sinninghe Damste J.S."/>
            <person name="Golyshin P.N."/>
            <person name="Rojo D."/>
            <person name="Ciordia S."/>
            <person name="Mena M.D.C."/>
            <person name="Ferrer M."/>
            <person name="Messina E."/>
            <person name="Smedile F."/>
            <person name="La Spada G."/>
            <person name="La Cono V."/>
            <person name="Yakimov M.M."/>
        </authorList>
    </citation>
    <scope>NUCLEOTIDE SEQUENCE [LARGE SCALE GENOMIC DNA]</scope>
    <source>
        <strain evidence="3">AArc-Sl</strain>
    </source>
</reference>
<evidence type="ECO:0000313" key="2">
    <source>
        <dbReference type="EMBL" id="AUX09865.1"/>
    </source>
</evidence>
<name>A0A343TL93_9EURY</name>
<protein>
    <submittedName>
        <fullName evidence="2">Uncharacterized protein</fullName>
    </submittedName>
</protein>
<feature type="region of interest" description="Disordered" evidence="1">
    <location>
        <begin position="51"/>
        <end position="72"/>
    </location>
</feature>
<dbReference type="EMBL" id="CP025066">
    <property type="protein sequence ID" value="AUX09865.1"/>
    <property type="molecule type" value="Genomic_DNA"/>
</dbReference>
<dbReference type="AlphaFoldDB" id="A0A343TL93"/>
<feature type="region of interest" description="Disordered" evidence="1">
    <location>
        <begin position="113"/>
        <end position="133"/>
    </location>
</feature>
<organism evidence="2 3">
    <name type="scientific">Halalkaliarchaeum desulfuricum</name>
    <dbReference type="NCBI Taxonomy" id="2055893"/>
    <lineage>
        <taxon>Archaea</taxon>
        <taxon>Methanobacteriati</taxon>
        <taxon>Methanobacteriota</taxon>
        <taxon>Stenosarchaea group</taxon>
        <taxon>Halobacteria</taxon>
        <taxon>Halobacteriales</taxon>
        <taxon>Haloferacaceae</taxon>
        <taxon>Halalkaliarchaeum</taxon>
    </lineage>
</organism>
<evidence type="ECO:0000256" key="1">
    <source>
        <dbReference type="SAM" id="MobiDB-lite"/>
    </source>
</evidence>
<dbReference type="KEGG" id="hdf:AArcSl_2241"/>
<feature type="compositionally biased region" description="Basic and acidic residues" evidence="1">
    <location>
        <begin position="51"/>
        <end position="71"/>
    </location>
</feature>